<dbReference type="EMBL" id="CP017754">
    <property type="protein sequence ID" value="AOZ07332.1"/>
    <property type="molecule type" value="Genomic_DNA"/>
</dbReference>
<accession>A0ABM6F752</accession>
<organism evidence="1 2">
    <name type="scientific">Cupriavidus malaysiensis</name>
    <dbReference type="NCBI Taxonomy" id="367825"/>
    <lineage>
        <taxon>Bacteria</taxon>
        <taxon>Pseudomonadati</taxon>
        <taxon>Pseudomonadota</taxon>
        <taxon>Betaproteobacteria</taxon>
        <taxon>Burkholderiales</taxon>
        <taxon>Burkholderiaceae</taxon>
        <taxon>Cupriavidus</taxon>
    </lineage>
</organism>
<name>A0ABM6F752_9BURK</name>
<keyword evidence="2" id="KW-1185">Reference proteome</keyword>
<evidence type="ECO:0000313" key="1">
    <source>
        <dbReference type="EMBL" id="AOZ07332.1"/>
    </source>
</evidence>
<evidence type="ECO:0000313" key="2">
    <source>
        <dbReference type="Proteomes" id="UP000177515"/>
    </source>
</evidence>
<dbReference type="Proteomes" id="UP000177515">
    <property type="component" value="Chromosome 1"/>
</dbReference>
<protein>
    <submittedName>
        <fullName evidence="1">Uncharacterized protein</fullName>
    </submittedName>
</protein>
<proteinExistence type="predicted"/>
<gene>
    <name evidence="1" type="ORF">BKK80_17010</name>
</gene>
<reference evidence="1 2" key="1">
    <citation type="submission" date="2016-10" db="EMBL/GenBank/DDBJ databases">
        <title>Complete genome sequences of three Cupriavidus strains isolated from various Malaysian environments.</title>
        <authorList>
            <person name="Abdullah A.A.-A."/>
            <person name="Shafie N.A.H."/>
            <person name="Lau N.S."/>
        </authorList>
    </citation>
    <scope>NUCLEOTIDE SEQUENCE [LARGE SCALE GENOMIC DNA]</scope>
    <source>
        <strain evidence="1 2">USMAA1020</strain>
    </source>
</reference>
<sequence length="63" mass="7206">MPIFFLLLPVSDLIIVWIQLNSITQSYNGWVLRVPSGMLMRKRWSRSRKGSVAEVLSLALEST</sequence>